<dbReference type="Proteomes" id="UP000634136">
    <property type="component" value="Unassembled WGS sequence"/>
</dbReference>
<evidence type="ECO:0000313" key="2">
    <source>
        <dbReference type="EMBL" id="KAF7836924.1"/>
    </source>
</evidence>
<protein>
    <submittedName>
        <fullName evidence="2">Uncharacterized protein</fullName>
    </submittedName>
</protein>
<sequence length="35" mass="3819">MAVHRQVLQGPWSKARSYNTPLPLLTPSPSSSKPS</sequence>
<reference evidence="2" key="1">
    <citation type="submission" date="2020-09" db="EMBL/GenBank/DDBJ databases">
        <title>Genome-Enabled Discovery of Anthraquinone Biosynthesis in Senna tora.</title>
        <authorList>
            <person name="Kang S.-H."/>
            <person name="Pandey R.P."/>
            <person name="Lee C.-M."/>
            <person name="Sim J.-S."/>
            <person name="Jeong J.-T."/>
            <person name="Choi B.-S."/>
            <person name="Jung M."/>
            <person name="Ginzburg D."/>
            <person name="Zhao K."/>
            <person name="Won S.Y."/>
            <person name="Oh T.-J."/>
            <person name="Yu Y."/>
            <person name="Kim N.-H."/>
            <person name="Lee O.R."/>
            <person name="Lee T.-H."/>
            <person name="Bashyal P."/>
            <person name="Kim T.-S."/>
            <person name="Lee W.-H."/>
            <person name="Kawkins C."/>
            <person name="Kim C.-K."/>
            <person name="Kim J.S."/>
            <person name="Ahn B.O."/>
            <person name="Rhee S.Y."/>
            <person name="Sohng J.K."/>
        </authorList>
    </citation>
    <scope>NUCLEOTIDE SEQUENCE</scope>
    <source>
        <tissue evidence="2">Leaf</tissue>
    </source>
</reference>
<proteinExistence type="predicted"/>
<keyword evidence="3" id="KW-1185">Reference proteome</keyword>
<organism evidence="2 3">
    <name type="scientific">Senna tora</name>
    <dbReference type="NCBI Taxonomy" id="362788"/>
    <lineage>
        <taxon>Eukaryota</taxon>
        <taxon>Viridiplantae</taxon>
        <taxon>Streptophyta</taxon>
        <taxon>Embryophyta</taxon>
        <taxon>Tracheophyta</taxon>
        <taxon>Spermatophyta</taxon>
        <taxon>Magnoliopsida</taxon>
        <taxon>eudicotyledons</taxon>
        <taxon>Gunneridae</taxon>
        <taxon>Pentapetalae</taxon>
        <taxon>rosids</taxon>
        <taxon>fabids</taxon>
        <taxon>Fabales</taxon>
        <taxon>Fabaceae</taxon>
        <taxon>Caesalpinioideae</taxon>
        <taxon>Cassia clade</taxon>
        <taxon>Senna</taxon>
    </lineage>
</organism>
<name>A0A835CBL8_9FABA</name>
<evidence type="ECO:0000256" key="1">
    <source>
        <dbReference type="SAM" id="MobiDB-lite"/>
    </source>
</evidence>
<dbReference type="AlphaFoldDB" id="A0A835CBL8"/>
<feature type="region of interest" description="Disordered" evidence="1">
    <location>
        <begin position="1"/>
        <end position="35"/>
    </location>
</feature>
<dbReference type="EMBL" id="JAAIUW010000003">
    <property type="protein sequence ID" value="KAF7836924.1"/>
    <property type="molecule type" value="Genomic_DNA"/>
</dbReference>
<evidence type="ECO:0000313" key="3">
    <source>
        <dbReference type="Proteomes" id="UP000634136"/>
    </source>
</evidence>
<gene>
    <name evidence="2" type="ORF">G2W53_005406</name>
</gene>
<comment type="caution">
    <text evidence="2">The sequence shown here is derived from an EMBL/GenBank/DDBJ whole genome shotgun (WGS) entry which is preliminary data.</text>
</comment>
<accession>A0A835CBL8</accession>
<feature type="compositionally biased region" description="Low complexity" evidence="1">
    <location>
        <begin position="20"/>
        <end position="35"/>
    </location>
</feature>